<reference evidence="9 10" key="1">
    <citation type="submission" date="2020-04" db="EMBL/GenBank/DDBJ databases">
        <authorList>
            <consortium name="Desulfovibrio sp. FSS-1 genome sequencing consortium"/>
            <person name="Shimoshige H."/>
            <person name="Kobayashi H."/>
            <person name="Maekawa T."/>
        </authorList>
    </citation>
    <scope>NUCLEOTIDE SEQUENCE [LARGE SCALE GENOMIC DNA]</scope>
    <source>
        <strain evidence="9 10">SIID29052-01</strain>
    </source>
</reference>
<evidence type="ECO:0000256" key="4">
    <source>
        <dbReference type="ARBA" id="ARBA00022692"/>
    </source>
</evidence>
<evidence type="ECO:0000256" key="7">
    <source>
        <dbReference type="SAM" id="Phobius"/>
    </source>
</evidence>
<keyword evidence="6 7" id="KW-0472">Membrane</keyword>
<feature type="transmembrane region" description="Helical" evidence="7">
    <location>
        <begin position="283"/>
        <end position="305"/>
    </location>
</feature>
<dbReference type="PANTHER" id="PTHR48090:SF1">
    <property type="entry name" value="PROPHAGE BACTOPRENOL GLUCOSYL TRANSFERASE HOMOLOG"/>
    <property type="match status" value="1"/>
</dbReference>
<dbReference type="PANTHER" id="PTHR48090">
    <property type="entry name" value="UNDECAPRENYL-PHOSPHATE 4-DEOXY-4-FORMAMIDO-L-ARABINOSE TRANSFERASE-RELATED"/>
    <property type="match status" value="1"/>
</dbReference>
<evidence type="ECO:0000256" key="2">
    <source>
        <dbReference type="ARBA" id="ARBA00022676"/>
    </source>
</evidence>
<evidence type="ECO:0000256" key="6">
    <source>
        <dbReference type="ARBA" id="ARBA00023136"/>
    </source>
</evidence>
<dbReference type="Proteomes" id="UP000494245">
    <property type="component" value="Unassembled WGS sequence"/>
</dbReference>
<keyword evidence="10" id="KW-1185">Reference proteome</keyword>
<dbReference type="EC" id="2.4.-.-" evidence="9"/>
<dbReference type="SUPFAM" id="SSF53448">
    <property type="entry name" value="Nucleotide-diphospho-sugar transferases"/>
    <property type="match status" value="1"/>
</dbReference>
<keyword evidence="5 7" id="KW-1133">Transmembrane helix</keyword>
<organism evidence="9 10">
    <name type="scientific">Fundidesulfovibrio magnetotacticus</name>
    <dbReference type="NCBI Taxonomy" id="2730080"/>
    <lineage>
        <taxon>Bacteria</taxon>
        <taxon>Pseudomonadati</taxon>
        <taxon>Thermodesulfobacteriota</taxon>
        <taxon>Desulfovibrionia</taxon>
        <taxon>Desulfovibrionales</taxon>
        <taxon>Desulfovibrionaceae</taxon>
        <taxon>Fundidesulfovibrio</taxon>
    </lineage>
</organism>
<reference evidence="9 10" key="2">
    <citation type="submission" date="2020-05" db="EMBL/GenBank/DDBJ databases">
        <title>Draft genome sequence of Desulfovibrio sp. strainFSS-1.</title>
        <authorList>
            <person name="Shimoshige H."/>
            <person name="Kobayashi H."/>
            <person name="Maekawa T."/>
        </authorList>
    </citation>
    <scope>NUCLEOTIDE SEQUENCE [LARGE SCALE GENOMIC DNA]</scope>
    <source>
        <strain evidence="9 10">SIID29052-01</strain>
    </source>
</reference>
<keyword evidence="2 9" id="KW-0328">Glycosyltransferase</keyword>
<accession>A0A6V8LUP1</accession>
<evidence type="ECO:0000259" key="8">
    <source>
        <dbReference type="Pfam" id="PF00535"/>
    </source>
</evidence>
<keyword evidence="4 7" id="KW-0812">Transmembrane</keyword>
<dbReference type="Pfam" id="PF00535">
    <property type="entry name" value="Glycos_transf_2"/>
    <property type="match status" value="1"/>
</dbReference>
<proteinExistence type="predicted"/>
<evidence type="ECO:0000313" key="10">
    <source>
        <dbReference type="Proteomes" id="UP000494245"/>
    </source>
</evidence>
<dbReference type="InterPro" id="IPR050256">
    <property type="entry name" value="Glycosyltransferase_2"/>
</dbReference>
<dbReference type="GO" id="GO:0016757">
    <property type="term" value="F:glycosyltransferase activity"/>
    <property type="evidence" value="ECO:0007669"/>
    <property type="project" value="UniProtKB-KW"/>
</dbReference>
<gene>
    <name evidence="9" type="ORF">NNJEOMEG_01665</name>
</gene>
<evidence type="ECO:0000256" key="5">
    <source>
        <dbReference type="ARBA" id="ARBA00022989"/>
    </source>
</evidence>
<feature type="domain" description="Glycosyltransferase 2-like" evidence="8">
    <location>
        <begin position="20"/>
        <end position="182"/>
    </location>
</feature>
<dbReference type="InterPro" id="IPR001173">
    <property type="entry name" value="Glyco_trans_2-like"/>
</dbReference>
<dbReference type="InterPro" id="IPR029044">
    <property type="entry name" value="Nucleotide-diphossugar_trans"/>
</dbReference>
<evidence type="ECO:0000256" key="3">
    <source>
        <dbReference type="ARBA" id="ARBA00022679"/>
    </source>
</evidence>
<evidence type="ECO:0000256" key="1">
    <source>
        <dbReference type="ARBA" id="ARBA00004141"/>
    </source>
</evidence>
<dbReference type="EMBL" id="BLTE01000006">
    <property type="protein sequence ID" value="GFK93829.1"/>
    <property type="molecule type" value="Genomic_DNA"/>
</dbReference>
<comment type="caution">
    <text evidence="9">The sequence shown here is derived from an EMBL/GenBank/DDBJ whole genome shotgun (WGS) entry which is preliminary data.</text>
</comment>
<dbReference type="Gene3D" id="3.90.550.10">
    <property type="entry name" value="Spore Coat Polysaccharide Biosynthesis Protein SpsA, Chain A"/>
    <property type="match status" value="1"/>
</dbReference>
<comment type="subcellular location">
    <subcellularLocation>
        <location evidence="1">Membrane</location>
        <topology evidence="1">Multi-pass membrane protein</topology>
    </subcellularLocation>
</comment>
<dbReference type="AlphaFoldDB" id="A0A6V8LUP1"/>
<sequence>MPMTPSSNRSPSADDRSLVVVVPLYNEESNVEAFFDRLARGVGPDVKGVVVVDDGSTDQTVTLVERYLHDYPAPVKLVRLSRNFGHQPAVVAGCHCAAAWARELGAAWVGVIDGDLQDRPEDFSLLLDHGAGQDVVYAVRAERYDGLVMRWCAPVFYRLLSMSASFHIPRNAGTFSIIRTEVAGLLVESADANPYFPGLRAAVGFRQKSIELDRQARASGSSKVALKGLVALSFRAFILHSDLPMRLILAAMGVLFVVLVFLGAGMLVLRFSGTPVPMGITTVVMLNIFSMGLSAAFFFILAAMVSRVKTNTSRQQPWVIMETRESLGRTPRDPAA</sequence>
<dbReference type="GO" id="GO:0005886">
    <property type="term" value="C:plasma membrane"/>
    <property type="evidence" value="ECO:0007669"/>
    <property type="project" value="TreeGrafter"/>
</dbReference>
<name>A0A6V8LUP1_9BACT</name>
<protein>
    <submittedName>
        <fullName evidence="9">Putative glycosyltransferase</fullName>
        <ecNumber evidence="9">2.4.-.-</ecNumber>
    </submittedName>
</protein>
<evidence type="ECO:0000313" key="9">
    <source>
        <dbReference type="EMBL" id="GFK93829.1"/>
    </source>
</evidence>
<keyword evidence="3 9" id="KW-0808">Transferase</keyword>
<feature type="transmembrane region" description="Helical" evidence="7">
    <location>
        <begin position="247"/>
        <end position="271"/>
    </location>
</feature>